<evidence type="ECO:0000256" key="13">
    <source>
        <dbReference type="ARBA" id="ARBA00033674"/>
    </source>
</evidence>
<evidence type="ECO:0000256" key="2">
    <source>
        <dbReference type="ARBA" id="ARBA00014968"/>
    </source>
</evidence>
<feature type="domain" description="ATP-grasp" evidence="19">
    <location>
        <begin position="124"/>
        <end position="338"/>
    </location>
</feature>
<keyword evidence="3 16" id="KW-0808">Transferase</keyword>
<evidence type="ECO:0000256" key="16">
    <source>
        <dbReference type="PIRNR" id="PIRNR038186"/>
    </source>
</evidence>
<dbReference type="Gene3D" id="3.40.50.11370">
    <property type="match status" value="1"/>
</dbReference>
<dbReference type="GO" id="GO:0005524">
    <property type="term" value="F:ATP binding"/>
    <property type="evidence" value="ECO:0007669"/>
    <property type="project" value="UniProtKB-UniRule"/>
</dbReference>
<evidence type="ECO:0000256" key="6">
    <source>
        <dbReference type="ARBA" id="ARBA00022777"/>
    </source>
</evidence>
<feature type="binding site" evidence="17">
    <location>
        <position position="223"/>
    </location>
    <ligand>
        <name>ATP</name>
        <dbReference type="ChEBI" id="CHEBI:30616"/>
    </ligand>
</feature>
<evidence type="ECO:0000256" key="12">
    <source>
        <dbReference type="ARBA" id="ARBA00033645"/>
    </source>
</evidence>
<comment type="catalytic activity">
    <reaction evidence="13">
        <text>1D-myo-inositol 1,3,4-trisphosphate + ATP = 1D-myo-inositol 1,3,4,6-tetrakisphosphate + ADP + H(+)</text>
        <dbReference type="Rhea" id="RHEA:20940"/>
        <dbReference type="ChEBI" id="CHEBI:15378"/>
        <dbReference type="ChEBI" id="CHEBI:30616"/>
        <dbReference type="ChEBI" id="CHEBI:57660"/>
        <dbReference type="ChEBI" id="CHEBI:58414"/>
        <dbReference type="ChEBI" id="CHEBI:456216"/>
        <dbReference type="EC" id="2.7.1.159"/>
    </reaction>
    <physiologicalReaction direction="left-to-right" evidence="13">
        <dbReference type="Rhea" id="RHEA:20941"/>
    </physiologicalReaction>
    <physiologicalReaction direction="right-to-left" evidence="13">
        <dbReference type="Rhea" id="RHEA:20942"/>
    </physiologicalReaction>
</comment>
<dbReference type="InterPro" id="IPR040464">
    <property type="entry name" value="InsP(3)kin_ATP-grasp"/>
</dbReference>
<evidence type="ECO:0000256" key="4">
    <source>
        <dbReference type="ARBA" id="ARBA00022723"/>
    </source>
</evidence>
<dbReference type="PANTHER" id="PTHR14217:SF1">
    <property type="entry name" value="INOSITOL-TETRAKISPHOSPHATE 1-KINASE"/>
    <property type="match status" value="1"/>
</dbReference>
<evidence type="ECO:0000256" key="11">
    <source>
        <dbReference type="ARBA" id="ARBA00033624"/>
    </source>
</evidence>
<gene>
    <name evidence="21" type="primary">LOC100906959</name>
</gene>
<feature type="binding site" evidence="18">
    <location>
        <position position="307"/>
    </location>
    <ligand>
        <name>Mg(2+)</name>
        <dbReference type="ChEBI" id="CHEBI:18420"/>
        <label>1</label>
    </ligand>
</feature>
<comment type="cofactor">
    <cofactor evidence="16 18">
        <name>Mg(2+)</name>
        <dbReference type="ChEBI" id="CHEBI:18420"/>
    </cofactor>
    <text evidence="16 18">Binds 2 magnesium ions per subunit.</text>
</comment>
<evidence type="ECO:0000256" key="17">
    <source>
        <dbReference type="PIRSR" id="PIRSR038186-1"/>
    </source>
</evidence>
<feature type="binding site" evidence="18">
    <location>
        <position position="293"/>
    </location>
    <ligand>
        <name>Mg(2+)</name>
        <dbReference type="ChEBI" id="CHEBI:18420"/>
        <label>1</label>
    </ligand>
</feature>
<dbReference type="AlphaFoldDB" id="A0AAJ6QXQ8"/>
<dbReference type="GO" id="GO:0032957">
    <property type="term" value="P:inositol trisphosphate metabolic process"/>
    <property type="evidence" value="ECO:0007669"/>
    <property type="project" value="InterPro"/>
</dbReference>
<feature type="binding site" evidence="17">
    <location>
        <position position="25"/>
    </location>
    <ligand>
        <name>1D-myo-inositol 1,3,4-trisphosphate</name>
        <dbReference type="ChEBI" id="CHEBI:58414"/>
    </ligand>
</feature>
<evidence type="ECO:0000256" key="9">
    <source>
        <dbReference type="ARBA" id="ARBA00023235"/>
    </source>
</evidence>
<comment type="similarity">
    <text evidence="1 16">Belongs to the ITPK1 family.</text>
</comment>
<reference evidence="21" key="1">
    <citation type="submission" date="2025-08" db="UniProtKB">
        <authorList>
            <consortium name="RefSeq"/>
        </authorList>
    </citation>
    <scope>IDENTIFICATION</scope>
</reference>
<evidence type="ECO:0000256" key="5">
    <source>
        <dbReference type="ARBA" id="ARBA00022741"/>
    </source>
</evidence>
<name>A0AAJ6QXQ8_9ACAR</name>
<proteinExistence type="inferred from homology"/>
<dbReference type="GO" id="GO:0052726">
    <property type="term" value="F:inositol-1,3,4-trisphosphate 5-kinase activity"/>
    <property type="evidence" value="ECO:0007669"/>
    <property type="project" value="InterPro"/>
</dbReference>
<dbReference type="EC" id="2.7.1.134" evidence="16"/>
<dbReference type="PROSITE" id="PS50975">
    <property type="entry name" value="ATP_GRASP"/>
    <property type="match status" value="1"/>
</dbReference>
<feature type="binding site" evidence="17">
    <location>
        <begin position="197"/>
        <end position="208"/>
    </location>
    <ligand>
        <name>ATP</name>
        <dbReference type="ChEBI" id="CHEBI:30616"/>
    </ligand>
</feature>
<keyword evidence="9" id="KW-0413">Isomerase</keyword>
<feature type="binding site" evidence="17">
    <location>
        <position position="208"/>
    </location>
    <ligand>
        <name>1D-myo-inositol 1,3,4-trisphosphate</name>
        <dbReference type="ChEBI" id="CHEBI:58414"/>
    </ligand>
</feature>
<comment type="catalytic activity">
    <reaction evidence="12">
        <text>1D-myo-inositol 3,4,5,6-tetrakisphosphate + ATP = 1D-myo-inositol 1,3,4,5,6-pentakisphosphate + ADP + H(+)</text>
        <dbReference type="Rhea" id="RHEA:12452"/>
        <dbReference type="ChEBI" id="CHEBI:15378"/>
        <dbReference type="ChEBI" id="CHEBI:30616"/>
        <dbReference type="ChEBI" id="CHEBI:57539"/>
        <dbReference type="ChEBI" id="CHEBI:57733"/>
        <dbReference type="ChEBI" id="CHEBI:456216"/>
        <dbReference type="EC" id="2.7.1.134"/>
    </reaction>
    <physiologicalReaction direction="left-to-right" evidence="12">
        <dbReference type="Rhea" id="RHEA:12453"/>
    </physiologicalReaction>
    <physiologicalReaction direction="right-to-left" evidence="12">
        <dbReference type="Rhea" id="RHEA:12454"/>
    </physiologicalReaction>
</comment>
<comment type="function">
    <text evidence="16">Kinase that can phosphorylate various inositol polyphosphate such as Ins(3,4,5,6)P4 or Ins(1,3,4)P3.</text>
</comment>
<dbReference type="Proteomes" id="UP000694867">
    <property type="component" value="Unplaced"/>
</dbReference>
<evidence type="ECO:0000256" key="1">
    <source>
        <dbReference type="ARBA" id="ARBA00009601"/>
    </source>
</evidence>
<dbReference type="SUPFAM" id="SSF56059">
    <property type="entry name" value="Glutathione synthetase ATP-binding domain-like"/>
    <property type="match status" value="1"/>
</dbReference>
<accession>A0AAJ6QXQ8</accession>
<evidence type="ECO:0000256" key="18">
    <source>
        <dbReference type="PIRSR" id="PIRSR038186-2"/>
    </source>
</evidence>
<dbReference type="Gene3D" id="3.30.1490.220">
    <property type="match status" value="1"/>
</dbReference>
<feature type="binding site" evidence="17">
    <location>
        <position position="66"/>
    </location>
    <ligand>
        <name>1D-myo-inositol 1,3,4-trisphosphate</name>
        <dbReference type="ChEBI" id="CHEBI:58414"/>
    </ligand>
</feature>
<evidence type="ECO:0000256" key="7">
    <source>
        <dbReference type="ARBA" id="ARBA00022840"/>
    </source>
</evidence>
<dbReference type="InterPro" id="IPR041429">
    <property type="entry name" value="ITPK1_N"/>
</dbReference>
<keyword evidence="7 16" id="KW-0067">ATP-binding</keyword>
<feature type="binding site" evidence="17">
    <location>
        <position position="309"/>
    </location>
    <ligand>
        <name>1D-myo-inositol 1,3,4-trisphosphate</name>
        <dbReference type="ChEBI" id="CHEBI:58414"/>
    </ligand>
</feature>
<dbReference type="KEGG" id="goe:100906959"/>
<dbReference type="InterPro" id="IPR008656">
    <property type="entry name" value="Inositol_tetrakis-P_1-kinase"/>
</dbReference>
<comment type="subunit">
    <text evidence="16">Monomer.</text>
</comment>
<keyword evidence="4 16" id="KW-0479">Metal-binding</keyword>
<dbReference type="GeneID" id="100906959"/>
<dbReference type="GO" id="GO:0052725">
    <property type="term" value="F:inositol-1,3,4-trisphosphate 6-kinase activity"/>
    <property type="evidence" value="ECO:0007669"/>
    <property type="project" value="InterPro"/>
</dbReference>
<organism evidence="20 21">
    <name type="scientific">Galendromus occidentalis</name>
    <name type="common">western predatory mite</name>
    <dbReference type="NCBI Taxonomy" id="34638"/>
    <lineage>
        <taxon>Eukaryota</taxon>
        <taxon>Metazoa</taxon>
        <taxon>Ecdysozoa</taxon>
        <taxon>Arthropoda</taxon>
        <taxon>Chelicerata</taxon>
        <taxon>Arachnida</taxon>
        <taxon>Acari</taxon>
        <taxon>Parasitiformes</taxon>
        <taxon>Mesostigmata</taxon>
        <taxon>Gamasina</taxon>
        <taxon>Phytoseioidea</taxon>
        <taxon>Phytoseiidae</taxon>
        <taxon>Typhlodrominae</taxon>
        <taxon>Galendromus</taxon>
    </lineage>
</organism>
<evidence type="ECO:0000256" key="8">
    <source>
        <dbReference type="ARBA" id="ARBA00022842"/>
    </source>
</evidence>
<keyword evidence="6 16" id="KW-0418">Kinase</keyword>
<comment type="catalytic activity">
    <reaction evidence="14">
        <text>1D-myo-inositol 1,3,4-trisphosphate + 1D-myo-inositol 1,3,4,5,6-pentakisphosphate = 1D-myo-inositol 3,4,5,6-tetrakisphosphate + 1D-myo-inositol 1,3,4,5-tetrakisphosphate</text>
        <dbReference type="Rhea" id="RHEA:70271"/>
        <dbReference type="ChEBI" id="CHEBI:57539"/>
        <dbReference type="ChEBI" id="CHEBI:57733"/>
        <dbReference type="ChEBI" id="CHEBI:57895"/>
        <dbReference type="ChEBI" id="CHEBI:58414"/>
    </reaction>
    <physiologicalReaction direction="left-to-right" evidence="14">
        <dbReference type="Rhea" id="RHEA:70272"/>
    </physiologicalReaction>
    <physiologicalReaction direction="right-to-left" evidence="14">
        <dbReference type="Rhea" id="RHEA:70273"/>
    </physiologicalReaction>
</comment>
<dbReference type="InterPro" id="IPR011761">
    <property type="entry name" value="ATP-grasp"/>
</dbReference>
<evidence type="ECO:0000256" key="15">
    <source>
        <dbReference type="ARBA" id="ARBA00049058"/>
    </source>
</evidence>
<dbReference type="PIRSF" id="PIRSF038186">
    <property type="entry name" value="ITPK"/>
    <property type="match status" value="1"/>
</dbReference>
<sequence length="343" mass="39060">MLGRESINTMPNQTTRVGFWWVDKKEDDIPSKVLRERLKVHGVELVKLDLGRPFEEQGPFKVIVHKLCDMLVAEIGGDREASRICQEFQAYCAAHPEVRILDPLSSVRLILDRFNQYELIKQALDILPDKDILVPPFVRLEKPDPEANVGIVRANRLRFPLLFKHIVAHGSREAHRMFLIMNEDGLRKLDSFPCVVQQYIPHGSVLYKVFVVGSFYQTIRRPSLKDVETTSTCNLIEFNSHDISKPNSKSPLTDREAWLRPDERGDALVSSDRLKRAVDVLVRATKHTLCGIDFILEQDTGKLYVLDFNNFPGFTGVDDIIGELTRLILHEAGITFSNGNQSS</sequence>
<dbReference type="GO" id="GO:0016853">
    <property type="term" value="F:isomerase activity"/>
    <property type="evidence" value="ECO:0007669"/>
    <property type="project" value="UniProtKB-KW"/>
</dbReference>
<feature type="binding site" evidence="18">
    <location>
        <position position="307"/>
    </location>
    <ligand>
        <name>Mg(2+)</name>
        <dbReference type="ChEBI" id="CHEBI:18420"/>
        <label>2</label>
    </ligand>
</feature>
<keyword evidence="20" id="KW-1185">Reference proteome</keyword>
<dbReference type="Pfam" id="PF17927">
    <property type="entry name" value="Ins134_P3_kin_N"/>
    <property type="match status" value="1"/>
</dbReference>
<feature type="binding site" evidence="17">
    <location>
        <position position="175"/>
    </location>
    <ligand>
        <name>1D-myo-inositol 1,3,4-trisphosphate</name>
        <dbReference type="ChEBI" id="CHEBI:58414"/>
    </ligand>
</feature>
<comment type="catalytic activity">
    <reaction evidence="10">
        <text>1D-myo-inositol 1,3,4-trisphosphate + ATP = 1D-myo-inositol 1,3,4,5-tetrakisphosphate + ADP + H(+)</text>
        <dbReference type="Rhea" id="RHEA:13253"/>
        <dbReference type="ChEBI" id="CHEBI:15378"/>
        <dbReference type="ChEBI" id="CHEBI:30616"/>
        <dbReference type="ChEBI" id="CHEBI:57895"/>
        <dbReference type="ChEBI" id="CHEBI:58414"/>
        <dbReference type="ChEBI" id="CHEBI:456216"/>
        <dbReference type="EC" id="2.7.1.159"/>
    </reaction>
    <physiologicalReaction direction="left-to-right" evidence="10">
        <dbReference type="Rhea" id="RHEA:13254"/>
    </physiologicalReaction>
    <physiologicalReaction direction="right-to-left" evidence="10">
        <dbReference type="Rhea" id="RHEA:13255"/>
    </physiologicalReaction>
</comment>
<evidence type="ECO:0000256" key="3">
    <source>
        <dbReference type="ARBA" id="ARBA00022679"/>
    </source>
</evidence>
<evidence type="ECO:0000259" key="19">
    <source>
        <dbReference type="PROSITE" id="PS50975"/>
    </source>
</evidence>
<dbReference type="GO" id="GO:0000287">
    <property type="term" value="F:magnesium ion binding"/>
    <property type="evidence" value="ECO:0007669"/>
    <property type="project" value="InterPro"/>
</dbReference>
<feature type="binding site" evidence="17">
    <location>
        <position position="164"/>
    </location>
    <ligand>
        <name>ATP</name>
        <dbReference type="ChEBI" id="CHEBI:30616"/>
    </ligand>
</feature>
<feature type="binding site" evidence="17">
    <location>
        <position position="313"/>
    </location>
    <ligand>
        <name>1D-myo-inositol 1,3,4-trisphosphate</name>
        <dbReference type="ChEBI" id="CHEBI:58414"/>
    </ligand>
</feature>
<evidence type="ECO:0000256" key="14">
    <source>
        <dbReference type="ARBA" id="ARBA00047728"/>
    </source>
</evidence>
<comment type="catalytic activity">
    <reaction evidence="15">
        <text>1D-myo-inositol 1,3,4-trisphosphate + 1D-myo-inositol 1,3,4,5,6-pentakisphosphate = 1D-myo-inositol 3,4,5,6-tetrakisphosphate + 1D-myo-inositol 1,3,4,6-tetrakisphosphate</text>
        <dbReference type="Rhea" id="RHEA:70263"/>
        <dbReference type="ChEBI" id="CHEBI:57539"/>
        <dbReference type="ChEBI" id="CHEBI:57660"/>
        <dbReference type="ChEBI" id="CHEBI:57733"/>
        <dbReference type="ChEBI" id="CHEBI:58414"/>
    </reaction>
    <physiologicalReaction direction="left-to-right" evidence="15">
        <dbReference type="Rhea" id="RHEA:70264"/>
    </physiologicalReaction>
    <physiologicalReaction direction="right-to-left" evidence="15">
        <dbReference type="Rhea" id="RHEA:70265"/>
    </physiologicalReaction>
</comment>
<keyword evidence="5 16" id="KW-0547">Nucleotide-binding</keyword>
<comment type="catalytic activity">
    <reaction evidence="11">
        <text>1D-myo-inositol 3,4,6-trisphosphate + ATP = 1D-myo-inositol 1,3,4,6-tetrakisphosphate + ADP + H(+)</text>
        <dbReference type="Rhea" id="RHEA:70287"/>
        <dbReference type="ChEBI" id="CHEBI:15378"/>
        <dbReference type="ChEBI" id="CHEBI:30616"/>
        <dbReference type="ChEBI" id="CHEBI:57660"/>
        <dbReference type="ChEBI" id="CHEBI:189099"/>
        <dbReference type="ChEBI" id="CHEBI:456216"/>
    </reaction>
    <physiologicalReaction direction="left-to-right" evidence="11">
        <dbReference type="Rhea" id="RHEA:70288"/>
    </physiologicalReaction>
    <physiologicalReaction direction="right-to-left" evidence="11">
        <dbReference type="Rhea" id="RHEA:70289"/>
    </physiologicalReaction>
</comment>
<evidence type="ECO:0000256" key="10">
    <source>
        <dbReference type="ARBA" id="ARBA00033609"/>
    </source>
</evidence>
<feature type="binding site" evidence="17">
    <location>
        <position position="113"/>
    </location>
    <ligand>
        <name>ATP</name>
        <dbReference type="ChEBI" id="CHEBI:30616"/>
    </ligand>
</feature>
<dbReference type="Pfam" id="PF05770">
    <property type="entry name" value="Ins134_P3_kin"/>
    <property type="match status" value="1"/>
</dbReference>
<evidence type="ECO:0000313" key="20">
    <source>
        <dbReference type="Proteomes" id="UP000694867"/>
    </source>
</evidence>
<keyword evidence="8 16" id="KW-0460">Magnesium</keyword>
<dbReference type="GO" id="GO:0005737">
    <property type="term" value="C:cytoplasm"/>
    <property type="evidence" value="ECO:0007669"/>
    <property type="project" value="TreeGrafter"/>
</dbReference>
<dbReference type="PANTHER" id="PTHR14217">
    <property type="entry name" value="INOSITOL-TETRAKISPHOSPHATE 1-KINASE"/>
    <property type="match status" value="1"/>
</dbReference>
<evidence type="ECO:0000313" key="21">
    <source>
        <dbReference type="RefSeq" id="XP_003747276.1"/>
    </source>
</evidence>
<feature type="binding site" evidence="18">
    <location>
        <position position="309"/>
    </location>
    <ligand>
        <name>Mg(2+)</name>
        <dbReference type="ChEBI" id="CHEBI:18420"/>
        <label>2</label>
    </ligand>
</feature>
<protein>
    <recommendedName>
        <fullName evidence="2 16">Inositol-tetrakisphosphate 1-kinase</fullName>
        <ecNumber evidence="16">2.7.1.134</ecNumber>
    </recommendedName>
</protein>
<dbReference type="GO" id="GO:0047325">
    <property type="term" value="F:inositol-3,4,5,6-tetrakisphosphate 1-kinase activity"/>
    <property type="evidence" value="ECO:0007669"/>
    <property type="project" value="UniProtKB-EC"/>
</dbReference>
<dbReference type="Gene3D" id="3.30.470.20">
    <property type="entry name" value="ATP-grasp fold, B domain"/>
    <property type="match status" value="1"/>
</dbReference>
<dbReference type="RefSeq" id="XP_003747276.1">
    <property type="nucleotide sequence ID" value="XM_003747228.2"/>
</dbReference>